<evidence type="ECO:0000313" key="12">
    <source>
        <dbReference type="Proteomes" id="UP000093199"/>
    </source>
</evidence>
<feature type="active site" description="Proton donor/acceptor" evidence="10">
    <location>
        <position position="262"/>
    </location>
</feature>
<comment type="similarity">
    <text evidence="7 8">Belongs to the peptidase M32 family.</text>
</comment>
<evidence type="ECO:0000256" key="6">
    <source>
        <dbReference type="ARBA" id="ARBA00052755"/>
    </source>
</evidence>
<gene>
    <name evidence="11" type="ORF">A6M13_07885</name>
</gene>
<evidence type="ECO:0000256" key="8">
    <source>
        <dbReference type="PIRNR" id="PIRNR006615"/>
    </source>
</evidence>
<dbReference type="PRINTS" id="PR00998">
    <property type="entry name" value="CRBOXYPTASET"/>
</dbReference>
<evidence type="ECO:0000256" key="4">
    <source>
        <dbReference type="ARBA" id="ARBA00022801"/>
    </source>
</evidence>
<keyword evidence="4 8" id="KW-0378">Hydrolase</keyword>
<keyword evidence="9" id="KW-0862">Zinc</keyword>
<dbReference type="EC" id="3.4.17.19" evidence="8"/>
<dbReference type="RefSeq" id="WP_066548813.1">
    <property type="nucleotide sequence ID" value="NZ_MASJ01000042.1"/>
</dbReference>
<dbReference type="Pfam" id="PF02074">
    <property type="entry name" value="Peptidase_M32"/>
    <property type="match status" value="1"/>
</dbReference>
<keyword evidence="2 8" id="KW-0645">Protease</keyword>
<evidence type="ECO:0000256" key="5">
    <source>
        <dbReference type="ARBA" id="ARBA00023049"/>
    </source>
</evidence>
<dbReference type="FunFam" id="1.10.1370.30:FF:000003">
    <property type="entry name" value="Thermostable carboxypeptidase 1"/>
    <property type="match status" value="1"/>
</dbReference>
<evidence type="ECO:0000256" key="2">
    <source>
        <dbReference type="ARBA" id="ARBA00022670"/>
    </source>
</evidence>
<dbReference type="SUPFAM" id="SSF55486">
    <property type="entry name" value="Metalloproteases ('zincins'), catalytic domain"/>
    <property type="match status" value="1"/>
</dbReference>
<dbReference type="OrthoDB" id="9772308at2"/>
<dbReference type="GO" id="GO:0004181">
    <property type="term" value="F:metallocarboxypeptidase activity"/>
    <property type="evidence" value="ECO:0007669"/>
    <property type="project" value="UniProtKB-UniRule"/>
</dbReference>
<keyword evidence="5 8" id="KW-0482">Metalloprotease</keyword>
<keyword evidence="3 8" id="KW-0479">Metal-binding</keyword>
<evidence type="ECO:0000256" key="10">
    <source>
        <dbReference type="PIRSR" id="PIRSR006615-2"/>
    </source>
</evidence>
<accession>A0A1C0Y592</accession>
<name>A0A1C0Y592_9BACL</name>
<dbReference type="Proteomes" id="UP000093199">
    <property type="component" value="Unassembled WGS sequence"/>
</dbReference>
<comment type="catalytic activity">
    <reaction evidence="6 8">
        <text>Release of a C-terminal amino acid with broad specificity, except for -Pro.</text>
        <dbReference type="EC" id="3.4.17.19"/>
    </reaction>
</comment>
<dbReference type="PIRSF" id="PIRSF006615">
    <property type="entry name" value="Zn_crbxpep_Taq"/>
    <property type="match status" value="1"/>
</dbReference>
<feature type="binding site" evidence="9">
    <location>
        <position position="261"/>
    </location>
    <ligand>
        <name>Zn(2+)</name>
        <dbReference type="ChEBI" id="CHEBI:29105"/>
        <note>catalytic</note>
    </ligand>
</feature>
<evidence type="ECO:0000256" key="3">
    <source>
        <dbReference type="ARBA" id="ARBA00022723"/>
    </source>
</evidence>
<dbReference type="PROSITE" id="PS52034">
    <property type="entry name" value="PEPTIDASE_M32"/>
    <property type="match status" value="1"/>
</dbReference>
<proteinExistence type="inferred from homology"/>
<feature type="binding site" evidence="9">
    <location>
        <position position="291"/>
    </location>
    <ligand>
        <name>Zn(2+)</name>
        <dbReference type="ChEBI" id="CHEBI:29105"/>
        <note>catalytic</note>
    </ligand>
</feature>
<comment type="caution">
    <text evidence="11">The sequence shown here is derived from an EMBL/GenBank/DDBJ whole genome shotgun (WGS) entry which is preliminary data.</text>
</comment>
<reference evidence="11 12" key="1">
    <citation type="submission" date="2016-07" db="EMBL/GenBank/DDBJ databases">
        <title>Caryophanon tenue genome sequencing.</title>
        <authorList>
            <person name="Verma A."/>
            <person name="Pal Y."/>
            <person name="Krishnamurthi S."/>
        </authorList>
    </citation>
    <scope>NUCLEOTIDE SEQUENCE [LARGE SCALE GENOMIC DNA]</scope>
    <source>
        <strain evidence="11 12">DSM 14152</strain>
    </source>
</reference>
<dbReference type="GO" id="GO:0006508">
    <property type="term" value="P:proteolysis"/>
    <property type="evidence" value="ECO:0007669"/>
    <property type="project" value="UniProtKB-UniRule"/>
</dbReference>
<keyword evidence="12" id="KW-1185">Reference proteome</keyword>
<feature type="binding site" evidence="9">
    <location>
        <position position="265"/>
    </location>
    <ligand>
        <name>Zn(2+)</name>
        <dbReference type="ChEBI" id="CHEBI:29105"/>
        <note>catalytic</note>
    </ligand>
</feature>
<comment type="cofactor">
    <cofactor evidence="9">
        <name>Zn(2+)</name>
        <dbReference type="ChEBI" id="CHEBI:29105"/>
    </cofactor>
    <text evidence="9">Binds 1 zinc ion per subunit.</text>
</comment>
<dbReference type="Gene3D" id="1.10.1370.30">
    <property type="match status" value="1"/>
</dbReference>
<dbReference type="PANTHER" id="PTHR34217:SF1">
    <property type="entry name" value="CARBOXYPEPTIDASE 1"/>
    <property type="match status" value="1"/>
</dbReference>
<dbReference type="AlphaFoldDB" id="A0A1C0Y592"/>
<dbReference type="EMBL" id="MASJ01000042">
    <property type="protein sequence ID" value="OCS82342.1"/>
    <property type="molecule type" value="Genomic_DNA"/>
</dbReference>
<comment type="function">
    <text evidence="8">Broad specificity carboxypetidase that releases amino acids sequentially from the C-terminus, including neutral, aromatic, polar and basic residues.</text>
</comment>
<dbReference type="STRING" id="33978.A6M13_07885"/>
<evidence type="ECO:0000256" key="1">
    <source>
        <dbReference type="ARBA" id="ARBA00022645"/>
    </source>
</evidence>
<protein>
    <recommendedName>
        <fullName evidence="8">Metal-dependent carboxypeptidase</fullName>
        <ecNumber evidence="8">3.4.17.19</ecNumber>
    </recommendedName>
</protein>
<keyword evidence="1 8" id="KW-0121">Carboxypeptidase</keyword>
<dbReference type="CDD" id="cd06460">
    <property type="entry name" value="M32_Taq"/>
    <property type="match status" value="1"/>
</dbReference>
<sequence length="497" mass="57504">MEQTFIQYMKKIQHYNEALSVLYWDMRTGAPKKGLEQRANVIGTLSAQVFELQTADELGNMLTTLEAQKETLPYITKRLVEEVREAYDLNKRIPVAEFEQFTIEKAHSEAAWEQAKEAADFAIFLPHLEKMIAWKKKFIGYWGEKNGSPYNTLLDQFEPGMTTAILDDVFGKVRAVVAPLVQQIVANGKQPNTDMLFKHFPKDGQREASLELLRRLQYDFDAGRLDETVHPFMIELNRNDIRVTTKYDEYDFRSALFGVIHECGHAIYEQNIDESLTGLPLCTGTSMGIHESQSLFYENFIGRNEQFWAYNFPLLQQYSLQQFGDVAVDDFLKAINFAKPSLIRIEADELTYVLHIMVRYELERDLFNGSLQAKDLPQRWNDLYEEYLGVRPQNDAEGVLQDMHWSDGSFGYFPSYALGYMYAAQWKHAMDKDIPNFDELCATGDLAPIREWLTEKVHRHGALKKPFELLQEGTGEGLNPTYLTAYLQEKYTRLYAL</sequence>
<evidence type="ECO:0000256" key="7">
    <source>
        <dbReference type="ARBA" id="ARBA00061580"/>
    </source>
</evidence>
<dbReference type="PANTHER" id="PTHR34217">
    <property type="entry name" value="METAL-DEPENDENT CARBOXYPEPTIDASE"/>
    <property type="match status" value="1"/>
</dbReference>
<dbReference type="GO" id="GO:0008270">
    <property type="term" value="F:zinc ion binding"/>
    <property type="evidence" value="ECO:0007669"/>
    <property type="project" value="UniProtKB-ARBA"/>
</dbReference>
<evidence type="ECO:0000256" key="9">
    <source>
        <dbReference type="PIRSR" id="PIRSR006615-1"/>
    </source>
</evidence>
<evidence type="ECO:0000313" key="11">
    <source>
        <dbReference type="EMBL" id="OCS82342.1"/>
    </source>
</evidence>
<dbReference type="InterPro" id="IPR001333">
    <property type="entry name" value="Peptidase_M32_Taq"/>
</dbReference>
<organism evidence="11 12">
    <name type="scientific">Caryophanon tenue</name>
    <dbReference type="NCBI Taxonomy" id="33978"/>
    <lineage>
        <taxon>Bacteria</taxon>
        <taxon>Bacillati</taxon>
        <taxon>Bacillota</taxon>
        <taxon>Bacilli</taxon>
        <taxon>Bacillales</taxon>
        <taxon>Caryophanaceae</taxon>
        <taxon>Caryophanon</taxon>
    </lineage>
</organism>